<proteinExistence type="predicted"/>
<sequence length="204" mass="23766">MSLPDSYSSRLSIYSLLEKLFSPNPTIPYPSHIYVHGNNNTGKSTIVKHTLDKHNHSTLWFDCREIHSLNMFYHTFISLLSTDSIPSMKNFNDFVRVLRDLSIQDVNNVKKKKTKQHYFVVLHHIELLLNYDTTGYLLYLLFKLNELTLGHFHHTLILIGHQQFYQLPPMKQIEAELGVLLPTTIFVPAYTRTEIVVILQNILT</sequence>
<feature type="non-terminal residue" evidence="1">
    <location>
        <position position="204"/>
    </location>
</feature>
<dbReference type="InterPro" id="IPR020796">
    <property type="entry name" value="ORC5"/>
</dbReference>
<dbReference type="Gene3D" id="3.40.50.300">
    <property type="entry name" value="P-loop containing nucleotide triphosphate hydrolases"/>
    <property type="match status" value="1"/>
</dbReference>
<name>A0A8S3IGG2_9BILA</name>
<protein>
    <submittedName>
        <fullName evidence="1">Uncharacterized protein</fullName>
    </submittedName>
</protein>
<dbReference type="InterPro" id="IPR027417">
    <property type="entry name" value="P-loop_NTPase"/>
</dbReference>
<dbReference type="PANTHER" id="PTHR12705">
    <property type="entry name" value="ORIGIN RECOGNITION COMPLEX SUBUNIT 5"/>
    <property type="match status" value="1"/>
</dbReference>
<organism evidence="1 2">
    <name type="scientific">Rotaria magnacalcarata</name>
    <dbReference type="NCBI Taxonomy" id="392030"/>
    <lineage>
        <taxon>Eukaryota</taxon>
        <taxon>Metazoa</taxon>
        <taxon>Spiralia</taxon>
        <taxon>Gnathifera</taxon>
        <taxon>Rotifera</taxon>
        <taxon>Eurotatoria</taxon>
        <taxon>Bdelloidea</taxon>
        <taxon>Philodinida</taxon>
        <taxon>Philodinidae</taxon>
        <taxon>Rotaria</taxon>
    </lineage>
</organism>
<evidence type="ECO:0000313" key="1">
    <source>
        <dbReference type="EMBL" id="CAF5198691.1"/>
    </source>
</evidence>
<dbReference type="PANTHER" id="PTHR12705:SF0">
    <property type="entry name" value="ORIGIN RECOGNITION COMPLEX SUBUNIT 5"/>
    <property type="match status" value="1"/>
</dbReference>
<dbReference type="GO" id="GO:0003688">
    <property type="term" value="F:DNA replication origin binding"/>
    <property type="evidence" value="ECO:0007669"/>
    <property type="project" value="TreeGrafter"/>
</dbReference>
<gene>
    <name evidence="1" type="ORF">GIL414_LOCUS75844</name>
</gene>
<comment type="caution">
    <text evidence="1">The sequence shown here is derived from an EMBL/GenBank/DDBJ whole genome shotgun (WGS) entry which is preliminary data.</text>
</comment>
<evidence type="ECO:0000313" key="2">
    <source>
        <dbReference type="Proteomes" id="UP000681720"/>
    </source>
</evidence>
<accession>A0A8S3IGG2</accession>
<dbReference type="EMBL" id="CAJOBJ010343971">
    <property type="protein sequence ID" value="CAF5198691.1"/>
    <property type="molecule type" value="Genomic_DNA"/>
</dbReference>
<reference evidence="1" key="1">
    <citation type="submission" date="2021-02" db="EMBL/GenBank/DDBJ databases">
        <authorList>
            <person name="Nowell W R."/>
        </authorList>
    </citation>
    <scope>NUCLEOTIDE SEQUENCE</scope>
</reference>
<dbReference type="Proteomes" id="UP000681720">
    <property type="component" value="Unassembled WGS sequence"/>
</dbReference>
<dbReference type="AlphaFoldDB" id="A0A8S3IGG2"/>
<dbReference type="GO" id="GO:0005664">
    <property type="term" value="C:nuclear origin of replication recognition complex"/>
    <property type="evidence" value="ECO:0007669"/>
    <property type="project" value="TreeGrafter"/>
</dbReference>
<dbReference type="SUPFAM" id="SSF52540">
    <property type="entry name" value="P-loop containing nucleoside triphosphate hydrolases"/>
    <property type="match status" value="1"/>
</dbReference>
<dbReference type="GO" id="GO:0006270">
    <property type="term" value="P:DNA replication initiation"/>
    <property type="evidence" value="ECO:0007669"/>
    <property type="project" value="TreeGrafter"/>
</dbReference>